<evidence type="ECO:0000256" key="5">
    <source>
        <dbReference type="PROSITE-ProRule" id="PRU01240"/>
    </source>
</evidence>
<keyword evidence="9" id="KW-1185">Reference proteome</keyword>
<name>A0AAN6Y0Q6_9PEZI</name>
<dbReference type="SUPFAM" id="SSF52743">
    <property type="entry name" value="Subtilisin-like"/>
    <property type="match status" value="1"/>
</dbReference>
<accession>A0AAN6Y0Q6</accession>
<feature type="domain" description="Peptidase S8/S53" evidence="7">
    <location>
        <begin position="4"/>
        <end position="238"/>
    </location>
</feature>
<dbReference type="InterPro" id="IPR000209">
    <property type="entry name" value="Peptidase_S8/S53_dom"/>
</dbReference>
<dbReference type="InterPro" id="IPR015500">
    <property type="entry name" value="Peptidase_S8_subtilisin-rel"/>
</dbReference>
<dbReference type="InterPro" id="IPR023828">
    <property type="entry name" value="Peptidase_S8_Ser-AS"/>
</dbReference>
<keyword evidence="3 5" id="KW-0378">Hydrolase</keyword>
<dbReference type="EMBL" id="MU858174">
    <property type="protein sequence ID" value="KAK4210468.1"/>
    <property type="molecule type" value="Genomic_DNA"/>
</dbReference>
<dbReference type="CDD" id="cd00306">
    <property type="entry name" value="Peptidases_S8_S53"/>
    <property type="match status" value="1"/>
</dbReference>
<dbReference type="PANTHER" id="PTHR43399:SF4">
    <property type="entry name" value="CELL WALL-ASSOCIATED PROTEASE"/>
    <property type="match status" value="1"/>
</dbReference>
<reference evidence="8" key="2">
    <citation type="submission" date="2023-05" db="EMBL/GenBank/DDBJ databases">
        <authorList>
            <consortium name="Lawrence Berkeley National Laboratory"/>
            <person name="Steindorff A."/>
            <person name="Hensen N."/>
            <person name="Bonometti L."/>
            <person name="Westerberg I."/>
            <person name="Brannstrom I.O."/>
            <person name="Guillou S."/>
            <person name="Cros-Aarteil S."/>
            <person name="Calhoun S."/>
            <person name="Haridas S."/>
            <person name="Kuo A."/>
            <person name="Mondo S."/>
            <person name="Pangilinan J."/>
            <person name="Riley R."/>
            <person name="Labutti K."/>
            <person name="Andreopoulos B."/>
            <person name="Lipzen A."/>
            <person name="Chen C."/>
            <person name="Yanf M."/>
            <person name="Daum C."/>
            <person name="Ng V."/>
            <person name="Clum A."/>
            <person name="Ohm R."/>
            <person name="Martin F."/>
            <person name="Silar P."/>
            <person name="Natvig D."/>
            <person name="Lalanne C."/>
            <person name="Gautier V."/>
            <person name="Ament-Velasquez S.L."/>
            <person name="Kruys A."/>
            <person name="Hutchinson M.I."/>
            <person name="Powell A.J."/>
            <person name="Barry K."/>
            <person name="Miller A.N."/>
            <person name="Grigoriev I.V."/>
            <person name="Debuchy R."/>
            <person name="Gladieux P."/>
            <person name="Thoren M.H."/>
            <person name="Johannesson H."/>
        </authorList>
    </citation>
    <scope>NUCLEOTIDE SEQUENCE</scope>
    <source>
        <strain evidence="8">PSN293</strain>
    </source>
</reference>
<reference evidence="8" key="1">
    <citation type="journal article" date="2023" name="Mol. Phylogenet. Evol.">
        <title>Genome-scale phylogeny and comparative genomics of the fungal order Sordariales.</title>
        <authorList>
            <person name="Hensen N."/>
            <person name="Bonometti L."/>
            <person name="Westerberg I."/>
            <person name="Brannstrom I.O."/>
            <person name="Guillou S."/>
            <person name="Cros-Aarteil S."/>
            <person name="Calhoun S."/>
            <person name="Haridas S."/>
            <person name="Kuo A."/>
            <person name="Mondo S."/>
            <person name="Pangilinan J."/>
            <person name="Riley R."/>
            <person name="LaButti K."/>
            <person name="Andreopoulos B."/>
            <person name="Lipzen A."/>
            <person name="Chen C."/>
            <person name="Yan M."/>
            <person name="Daum C."/>
            <person name="Ng V."/>
            <person name="Clum A."/>
            <person name="Steindorff A."/>
            <person name="Ohm R.A."/>
            <person name="Martin F."/>
            <person name="Silar P."/>
            <person name="Natvig D.O."/>
            <person name="Lalanne C."/>
            <person name="Gautier V."/>
            <person name="Ament-Velasquez S.L."/>
            <person name="Kruys A."/>
            <person name="Hutchinson M.I."/>
            <person name="Powell A.J."/>
            <person name="Barry K."/>
            <person name="Miller A.N."/>
            <person name="Grigoriev I.V."/>
            <person name="Debuchy R."/>
            <person name="Gladieux P."/>
            <person name="Hiltunen Thoren M."/>
            <person name="Johannesson H."/>
        </authorList>
    </citation>
    <scope>NUCLEOTIDE SEQUENCE</scope>
    <source>
        <strain evidence="8">PSN293</strain>
    </source>
</reference>
<keyword evidence="4 5" id="KW-0720">Serine protease</keyword>
<evidence type="ECO:0000313" key="8">
    <source>
        <dbReference type="EMBL" id="KAK4210468.1"/>
    </source>
</evidence>
<comment type="caution">
    <text evidence="8">The sequence shown here is derived from an EMBL/GenBank/DDBJ whole genome shotgun (WGS) entry which is preliminary data.</text>
</comment>
<dbReference type="PROSITE" id="PS00136">
    <property type="entry name" value="SUBTILASE_ASP"/>
    <property type="match status" value="1"/>
</dbReference>
<organism evidence="8 9">
    <name type="scientific">Rhypophila decipiens</name>
    <dbReference type="NCBI Taxonomy" id="261697"/>
    <lineage>
        <taxon>Eukaryota</taxon>
        <taxon>Fungi</taxon>
        <taxon>Dikarya</taxon>
        <taxon>Ascomycota</taxon>
        <taxon>Pezizomycotina</taxon>
        <taxon>Sordariomycetes</taxon>
        <taxon>Sordariomycetidae</taxon>
        <taxon>Sordariales</taxon>
        <taxon>Naviculisporaceae</taxon>
        <taxon>Rhypophila</taxon>
    </lineage>
</organism>
<dbReference type="PROSITE" id="PS51892">
    <property type="entry name" value="SUBTILASE"/>
    <property type="match status" value="1"/>
</dbReference>
<dbReference type="PROSITE" id="PS00138">
    <property type="entry name" value="SUBTILASE_SER"/>
    <property type="match status" value="1"/>
</dbReference>
<evidence type="ECO:0000313" key="9">
    <source>
        <dbReference type="Proteomes" id="UP001301769"/>
    </source>
</evidence>
<protein>
    <submittedName>
        <fullName evidence="8">Peptidase S8/S53 domain-containing protein</fullName>
    </submittedName>
</protein>
<sequence>MGRVKIAVLDTGCDISHPQFLANVGRIKGRKTWVPMKSETDVSDSFGHGTHVIGLLLDIAPDSDIYIAQVTEDKSVSPSVAAEAVLHAIREWDVDIITMSFGFAREQQEQETEPPEISLTDAILEAHRSRVLLFAAASNTGAYGLRPSFPARYTGVMCIYSGDGHGNSAATNPTSRQNDYNFLTLGEAVESAWPVQLGGPGVHKKRKSGTSFATPIAAGLAACLMLDTRRLLSREDARRLNE</sequence>
<dbReference type="PANTHER" id="PTHR43399">
    <property type="entry name" value="SUBTILISIN-RELATED"/>
    <property type="match status" value="1"/>
</dbReference>
<dbReference type="GO" id="GO:0004252">
    <property type="term" value="F:serine-type endopeptidase activity"/>
    <property type="evidence" value="ECO:0007669"/>
    <property type="project" value="UniProtKB-UniRule"/>
</dbReference>
<evidence type="ECO:0000256" key="3">
    <source>
        <dbReference type="ARBA" id="ARBA00022801"/>
    </source>
</evidence>
<dbReference type="PRINTS" id="PR00723">
    <property type="entry name" value="SUBTILISIN"/>
</dbReference>
<proteinExistence type="inferred from homology"/>
<dbReference type="Pfam" id="PF00082">
    <property type="entry name" value="Peptidase_S8"/>
    <property type="match status" value="1"/>
</dbReference>
<dbReference type="Gene3D" id="3.40.50.200">
    <property type="entry name" value="Peptidase S8/S53 domain"/>
    <property type="match status" value="1"/>
</dbReference>
<dbReference type="InterPro" id="IPR036852">
    <property type="entry name" value="Peptidase_S8/S53_dom_sf"/>
</dbReference>
<gene>
    <name evidence="8" type="ORF">QBC37DRAFT_377046</name>
</gene>
<feature type="active site" description="Charge relay system" evidence="5">
    <location>
        <position position="10"/>
    </location>
</feature>
<evidence type="ECO:0000256" key="4">
    <source>
        <dbReference type="ARBA" id="ARBA00022825"/>
    </source>
</evidence>
<evidence type="ECO:0000256" key="2">
    <source>
        <dbReference type="ARBA" id="ARBA00022670"/>
    </source>
</evidence>
<evidence type="ECO:0000256" key="1">
    <source>
        <dbReference type="ARBA" id="ARBA00011073"/>
    </source>
</evidence>
<dbReference type="InterPro" id="IPR023827">
    <property type="entry name" value="Peptidase_S8_Asp-AS"/>
</dbReference>
<dbReference type="GO" id="GO:0006508">
    <property type="term" value="P:proteolysis"/>
    <property type="evidence" value="ECO:0007669"/>
    <property type="project" value="UniProtKB-KW"/>
</dbReference>
<evidence type="ECO:0000256" key="6">
    <source>
        <dbReference type="RuleBase" id="RU003355"/>
    </source>
</evidence>
<comment type="similarity">
    <text evidence="1 5 6">Belongs to the peptidase S8 family.</text>
</comment>
<dbReference type="Proteomes" id="UP001301769">
    <property type="component" value="Unassembled WGS sequence"/>
</dbReference>
<feature type="active site" description="Charge relay system" evidence="5">
    <location>
        <position position="211"/>
    </location>
</feature>
<keyword evidence="2 5" id="KW-0645">Protease</keyword>
<feature type="active site" description="Charge relay system" evidence="5">
    <location>
        <position position="48"/>
    </location>
</feature>
<dbReference type="InterPro" id="IPR051048">
    <property type="entry name" value="Peptidase_S8/S53_subtilisin"/>
</dbReference>
<dbReference type="AlphaFoldDB" id="A0AAN6Y0Q6"/>
<evidence type="ECO:0000259" key="7">
    <source>
        <dbReference type="Pfam" id="PF00082"/>
    </source>
</evidence>